<evidence type="ECO:0000256" key="8">
    <source>
        <dbReference type="SAM" id="SignalP"/>
    </source>
</evidence>
<organism evidence="11 12">
    <name type="scientific">Paenibacillus nasutitermitis</name>
    <dbReference type="NCBI Taxonomy" id="1652958"/>
    <lineage>
        <taxon>Bacteria</taxon>
        <taxon>Bacillati</taxon>
        <taxon>Bacillota</taxon>
        <taxon>Bacilli</taxon>
        <taxon>Bacillales</taxon>
        <taxon>Paenibacillaceae</taxon>
        <taxon>Paenibacillus</taxon>
    </lineage>
</organism>
<reference evidence="11" key="1">
    <citation type="journal article" date="2014" name="Int. J. Syst. Evol. Microbiol.">
        <title>Complete genome sequence of Corynebacterium casei LMG S-19264T (=DSM 44701T), isolated from a smear-ripened cheese.</title>
        <authorList>
            <consortium name="US DOE Joint Genome Institute (JGI-PGF)"/>
            <person name="Walter F."/>
            <person name="Albersmeier A."/>
            <person name="Kalinowski J."/>
            <person name="Ruckert C."/>
        </authorList>
    </citation>
    <scope>NUCLEOTIDE SEQUENCE</scope>
    <source>
        <strain evidence="11">CGMCC 1.15178</strain>
    </source>
</reference>
<comment type="caution">
    <text evidence="11">The sequence shown here is derived from an EMBL/GenBank/DDBJ whole genome shotgun (WGS) entry which is preliminary data.</text>
</comment>
<evidence type="ECO:0000259" key="9">
    <source>
        <dbReference type="Pfam" id="PF05504"/>
    </source>
</evidence>
<evidence type="ECO:0000256" key="2">
    <source>
        <dbReference type="ARBA" id="ARBA00007886"/>
    </source>
</evidence>
<evidence type="ECO:0000256" key="3">
    <source>
        <dbReference type="ARBA" id="ARBA00022544"/>
    </source>
</evidence>
<comment type="subcellular location">
    <subcellularLocation>
        <location evidence="1">Membrane</location>
        <topology evidence="1">Lipid-anchor</topology>
    </subcellularLocation>
</comment>
<keyword evidence="7" id="KW-0449">Lipoprotein</keyword>
<dbReference type="InterPro" id="IPR038501">
    <property type="entry name" value="Spore_GerAC_C_sf"/>
</dbReference>
<feature type="signal peptide" evidence="8">
    <location>
        <begin position="1"/>
        <end position="25"/>
    </location>
</feature>
<dbReference type="PROSITE" id="PS51257">
    <property type="entry name" value="PROKAR_LIPOPROTEIN"/>
    <property type="match status" value="1"/>
</dbReference>
<keyword evidence="6" id="KW-0564">Palmitate</keyword>
<dbReference type="AlphaFoldDB" id="A0A917E1Q1"/>
<evidence type="ECO:0000256" key="7">
    <source>
        <dbReference type="ARBA" id="ARBA00023288"/>
    </source>
</evidence>
<gene>
    <name evidence="11" type="primary">yfkR</name>
    <name evidence="11" type="ORF">GCM10010911_59980</name>
</gene>
<keyword evidence="5" id="KW-0472">Membrane</keyword>
<dbReference type="PANTHER" id="PTHR35789">
    <property type="entry name" value="SPORE GERMINATION PROTEIN B3"/>
    <property type="match status" value="1"/>
</dbReference>
<dbReference type="InterPro" id="IPR057336">
    <property type="entry name" value="GerAC_N"/>
</dbReference>
<dbReference type="Pfam" id="PF25198">
    <property type="entry name" value="Spore_GerAC_N"/>
    <property type="match status" value="1"/>
</dbReference>
<dbReference type="EMBL" id="BMHP01000006">
    <property type="protein sequence ID" value="GGD93381.1"/>
    <property type="molecule type" value="Genomic_DNA"/>
</dbReference>
<evidence type="ECO:0000256" key="4">
    <source>
        <dbReference type="ARBA" id="ARBA00022729"/>
    </source>
</evidence>
<evidence type="ECO:0000313" key="12">
    <source>
        <dbReference type="Proteomes" id="UP000612456"/>
    </source>
</evidence>
<feature type="chain" id="PRO_5039664190" evidence="8">
    <location>
        <begin position="26"/>
        <end position="405"/>
    </location>
</feature>
<keyword evidence="3" id="KW-0309">Germination</keyword>
<dbReference type="InterPro" id="IPR008844">
    <property type="entry name" value="Spore_GerAC-like"/>
</dbReference>
<evidence type="ECO:0000256" key="1">
    <source>
        <dbReference type="ARBA" id="ARBA00004635"/>
    </source>
</evidence>
<comment type="similarity">
    <text evidence="2">Belongs to the GerABKC lipoprotein family.</text>
</comment>
<name>A0A917E1Q1_9BACL</name>
<reference evidence="11" key="2">
    <citation type="submission" date="2020-09" db="EMBL/GenBank/DDBJ databases">
        <authorList>
            <person name="Sun Q."/>
            <person name="Zhou Y."/>
        </authorList>
    </citation>
    <scope>NUCLEOTIDE SEQUENCE</scope>
    <source>
        <strain evidence="11">CGMCC 1.15178</strain>
    </source>
</reference>
<dbReference type="Gene3D" id="6.20.190.10">
    <property type="entry name" value="Nutrient germinant receptor protein C, domain 1"/>
    <property type="match status" value="1"/>
</dbReference>
<feature type="domain" description="Spore germination protein N-terminal" evidence="10">
    <location>
        <begin position="27"/>
        <end position="203"/>
    </location>
</feature>
<dbReference type="Pfam" id="PF05504">
    <property type="entry name" value="Spore_GerAC"/>
    <property type="match status" value="1"/>
</dbReference>
<evidence type="ECO:0000313" key="11">
    <source>
        <dbReference type="EMBL" id="GGD93381.1"/>
    </source>
</evidence>
<keyword evidence="4 8" id="KW-0732">Signal</keyword>
<evidence type="ECO:0000256" key="6">
    <source>
        <dbReference type="ARBA" id="ARBA00023139"/>
    </source>
</evidence>
<dbReference type="Proteomes" id="UP000612456">
    <property type="component" value="Unassembled WGS sequence"/>
</dbReference>
<dbReference type="GO" id="GO:0009847">
    <property type="term" value="P:spore germination"/>
    <property type="evidence" value="ECO:0007669"/>
    <property type="project" value="InterPro"/>
</dbReference>
<evidence type="ECO:0000259" key="10">
    <source>
        <dbReference type="Pfam" id="PF25198"/>
    </source>
</evidence>
<dbReference type="RefSeq" id="WP_188997901.1">
    <property type="nucleotide sequence ID" value="NZ_BMHP01000006.1"/>
</dbReference>
<accession>A0A917E1Q1</accession>
<proteinExistence type="inferred from homology"/>
<dbReference type="GO" id="GO:0016020">
    <property type="term" value="C:membrane"/>
    <property type="evidence" value="ECO:0007669"/>
    <property type="project" value="UniProtKB-SubCell"/>
</dbReference>
<keyword evidence="12" id="KW-1185">Reference proteome</keyword>
<dbReference type="NCBIfam" id="TIGR02887">
    <property type="entry name" value="spore_ger_x_C"/>
    <property type="match status" value="1"/>
</dbReference>
<feature type="domain" description="Spore germination GerAC-like C-terminal" evidence="9">
    <location>
        <begin position="224"/>
        <end position="390"/>
    </location>
</feature>
<dbReference type="Gene3D" id="3.30.300.210">
    <property type="entry name" value="Nutrient germinant receptor protein C, domain 3"/>
    <property type="match status" value="1"/>
</dbReference>
<protein>
    <submittedName>
        <fullName evidence="11">Spore germination protein YfkR</fullName>
    </submittedName>
</protein>
<dbReference type="PANTHER" id="PTHR35789:SF1">
    <property type="entry name" value="SPORE GERMINATION PROTEIN B3"/>
    <property type="match status" value="1"/>
</dbReference>
<dbReference type="InterPro" id="IPR046953">
    <property type="entry name" value="Spore_GerAC-like_C"/>
</dbReference>
<sequence>MRRKAIRLPLLTIAVSICLSLTSGCWDRTEINDMAIVLAAGADAGEKGMVELTVQVYVPTSGSGASSSGEPGALNTSGAQTMVTTADGVSLADALSHLQERLSRKLFWGHSDVFVFGKKRAEAGIKEDLDFILRFVQMRERTDVYVTEGKAFDIMQLIPRLERSSMEALSELSKTQVSTEVDLRNIVQDMLETPEQTFFLPSVLSGDEISDKLHMHKTNKPYFSGLSIFKHGKMIGSVDNDISRGVFWLTNRIKASVITLTPKEVEGTVSVDLTSSRTTVHPHIDEKGKWHVVLSISGMGDVLQNTTSLDLMNPQDMLLVNRGANELIRSRVDRALAQVQKNMKADVLGIGKAFRKHYPKQWKQAKKNWEQVFHEVNIKTDINVRIVHTGIVSQNIDPLKSKEAK</sequence>
<evidence type="ECO:0000256" key="5">
    <source>
        <dbReference type="ARBA" id="ARBA00023136"/>
    </source>
</evidence>